<feature type="compositionally biased region" description="Acidic residues" evidence="1">
    <location>
        <begin position="291"/>
        <end position="304"/>
    </location>
</feature>
<evidence type="ECO:0008006" key="4">
    <source>
        <dbReference type="Google" id="ProtNLM"/>
    </source>
</evidence>
<feature type="region of interest" description="Disordered" evidence="1">
    <location>
        <begin position="222"/>
        <end position="244"/>
    </location>
</feature>
<dbReference type="GeneTree" id="ENSGT00390000012762"/>
<reference evidence="2" key="2">
    <citation type="submission" date="2025-08" db="UniProtKB">
        <authorList>
            <consortium name="Ensembl"/>
        </authorList>
    </citation>
    <scope>IDENTIFICATION</scope>
    <source>
        <strain evidence="2">Glennie</strain>
    </source>
</reference>
<evidence type="ECO:0000256" key="1">
    <source>
        <dbReference type="SAM" id="MobiDB-lite"/>
    </source>
</evidence>
<organism evidence="2 3">
    <name type="scientific">Ornithorhynchus anatinus</name>
    <name type="common">Duckbill platypus</name>
    <dbReference type="NCBI Taxonomy" id="9258"/>
    <lineage>
        <taxon>Eukaryota</taxon>
        <taxon>Metazoa</taxon>
        <taxon>Chordata</taxon>
        <taxon>Craniata</taxon>
        <taxon>Vertebrata</taxon>
        <taxon>Euteleostomi</taxon>
        <taxon>Mammalia</taxon>
        <taxon>Monotremata</taxon>
        <taxon>Ornithorhynchidae</taxon>
        <taxon>Ornithorhynchus</taxon>
    </lineage>
</organism>
<dbReference type="Ensembl" id="ENSOANT00000048191.1">
    <property type="protein sequence ID" value="ENSOANP00000041758.1"/>
    <property type="gene ID" value="ENSOANG00000038950.1"/>
</dbReference>
<feature type="compositionally biased region" description="Polar residues" evidence="1">
    <location>
        <begin position="148"/>
        <end position="157"/>
    </location>
</feature>
<dbReference type="PANTHER" id="PTHR22929:SF0">
    <property type="entry name" value="TRANSCRIPTION FACTOR TFIIIB COMPONENT B'' HOMOLOG"/>
    <property type="match status" value="1"/>
</dbReference>
<keyword evidence="3" id="KW-1185">Reference proteome</keyword>
<dbReference type="AlphaFoldDB" id="A0A6I8NKU8"/>
<evidence type="ECO:0000313" key="3">
    <source>
        <dbReference type="Proteomes" id="UP000002279"/>
    </source>
</evidence>
<evidence type="ECO:0000313" key="2">
    <source>
        <dbReference type="Ensembl" id="ENSOANP00000041758.1"/>
    </source>
</evidence>
<feature type="region of interest" description="Disordered" evidence="1">
    <location>
        <begin position="41"/>
        <end position="205"/>
    </location>
</feature>
<feature type="region of interest" description="Disordered" evidence="1">
    <location>
        <begin position="259"/>
        <end position="308"/>
    </location>
</feature>
<reference evidence="2" key="3">
    <citation type="submission" date="2025-09" db="UniProtKB">
        <authorList>
            <consortium name="Ensembl"/>
        </authorList>
    </citation>
    <scope>IDENTIFICATION</scope>
    <source>
        <strain evidence="2">Glennie</strain>
    </source>
</reference>
<name>A0A6I8NKU8_ORNAN</name>
<accession>A0A6I8NKU8</accession>
<sequence length="380" mass="42598">GKCVSKGLHIFHVLFRSCSFDEGFFTRSNFFFLPSPFNREERAGGTGDAGKADKPGPVVLPRRKRIATTPNLAKPRVAVPPAPRLGTSGSKPSPRQPTHSPTSHSPSEPKESSPPENAAVENSPKSPILPEKKTPVPQVPQFSPFKKSASQEPSTCTGIPKGDEVLSKNVPDILKDRPAKENWTREEAPQSNLPSAQEKPPPSDRYRIFKAQKLREMLREELKKERKQWKNKCPVNESRTPADRSKMTMRDFIYYLPDSNPMKSSLEQEKKTEKPLTSLQAKEQEEKLIADAEEEDEEAEEENGDGPLLVPRVKVAEDGSIILDEESLTVEVLRTKGPCVVEENDPIFERGSTTTYSSFRRSYYSKPWSNKGNQCIVKMI</sequence>
<dbReference type="OMA" id="NDISWVQ"/>
<protein>
    <recommendedName>
        <fullName evidence="4">B double prime 1, subunit of RNA polymerase III transcription initiation factor IIIB</fullName>
    </recommendedName>
</protein>
<dbReference type="Bgee" id="ENSOANG00000038950">
    <property type="expression patterns" value="Expressed in fibroblast and 8 other cell types or tissues"/>
</dbReference>
<dbReference type="InParanoid" id="A0A6I8NKU8"/>
<dbReference type="PANTHER" id="PTHR22929">
    <property type="entry name" value="RNA POLYMERASE III TRANSCRIPTION INITIATION FACTOR B"/>
    <property type="match status" value="1"/>
</dbReference>
<reference evidence="2 3" key="1">
    <citation type="journal article" date="2008" name="Nature">
        <title>Genome analysis of the platypus reveals unique signatures of evolution.</title>
        <authorList>
            <person name="Warren W.C."/>
            <person name="Hillier L.W."/>
            <person name="Marshall Graves J.A."/>
            <person name="Birney E."/>
            <person name="Ponting C.P."/>
            <person name="Grutzner F."/>
            <person name="Belov K."/>
            <person name="Miller W."/>
            <person name="Clarke L."/>
            <person name="Chinwalla A.T."/>
            <person name="Yang S.P."/>
            <person name="Heger A."/>
            <person name="Locke D.P."/>
            <person name="Miethke P."/>
            <person name="Waters P.D."/>
            <person name="Veyrunes F."/>
            <person name="Fulton L."/>
            <person name="Fulton B."/>
            <person name="Graves T."/>
            <person name="Wallis J."/>
            <person name="Puente X.S."/>
            <person name="Lopez-Otin C."/>
            <person name="Ordonez G.R."/>
            <person name="Eichler E.E."/>
            <person name="Chen L."/>
            <person name="Cheng Z."/>
            <person name="Deakin J.E."/>
            <person name="Alsop A."/>
            <person name="Thompson K."/>
            <person name="Kirby P."/>
            <person name="Papenfuss A.T."/>
            <person name="Wakefield M.J."/>
            <person name="Olender T."/>
            <person name="Lancet D."/>
            <person name="Huttley G.A."/>
            <person name="Smit A.F."/>
            <person name="Pask A."/>
            <person name="Temple-Smith P."/>
            <person name="Batzer M.A."/>
            <person name="Walker J.A."/>
            <person name="Konkel M.K."/>
            <person name="Harris R.S."/>
            <person name="Whittington C.M."/>
            <person name="Wong E.S."/>
            <person name="Gemmell N.J."/>
            <person name="Buschiazzo E."/>
            <person name="Vargas Jentzsch I.M."/>
            <person name="Merkel A."/>
            <person name="Schmitz J."/>
            <person name="Zemann A."/>
            <person name="Churakov G."/>
            <person name="Kriegs J.O."/>
            <person name="Brosius J."/>
            <person name="Murchison E.P."/>
            <person name="Sachidanandam R."/>
            <person name="Smith C."/>
            <person name="Hannon G.J."/>
            <person name="Tsend-Ayush E."/>
            <person name="McMillan D."/>
            <person name="Attenborough R."/>
            <person name="Rens W."/>
            <person name="Ferguson-Smith M."/>
            <person name="Lefevre C.M."/>
            <person name="Sharp J.A."/>
            <person name="Nicholas K.R."/>
            <person name="Ray D.A."/>
            <person name="Kube M."/>
            <person name="Reinhardt R."/>
            <person name="Pringle T.H."/>
            <person name="Taylor J."/>
            <person name="Jones R.C."/>
            <person name="Nixon B."/>
            <person name="Dacheux J.L."/>
            <person name="Niwa H."/>
            <person name="Sekita Y."/>
            <person name="Huang X."/>
            <person name="Stark A."/>
            <person name="Kheradpour P."/>
            <person name="Kellis M."/>
            <person name="Flicek P."/>
            <person name="Chen Y."/>
            <person name="Webber C."/>
            <person name="Hardison R."/>
            <person name="Nelson J."/>
            <person name="Hallsworth-Pepin K."/>
            <person name="Delehaunty K."/>
            <person name="Markovic C."/>
            <person name="Minx P."/>
            <person name="Feng Y."/>
            <person name="Kremitzki C."/>
            <person name="Mitreva M."/>
            <person name="Glasscock J."/>
            <person name="Wylie T."/>
            <person name="Wohldmann P."/>
            <person name="Thiru P."/>
            <person name="Nhan M.N."/>
            <person name="Pohl C.S."/>
            <person name="Smith S.M."/>
            <person name="Hou S."/>
            <person name="Nefedov M."/>
            <person name="de Jong P.J."/>
            <person name="Renfree M.B."/>
            <person name="Mardis E.R."/>
            <person name="Wilson R.K."/>
        </authorList>
    </citation>
    <scope>NUCLEOTIDE SEQUENCE [LARGE SCALE GENOMIC DNA]</scope>
    <source>
        <strain evidence="2 3">Glennie</strain>
    </source>
</reference>
<feature type="compositionally biased region" description="Low complexity" evidence="1">
    <location>
        <begin position="92"/>
        <end position="106"/>
    </location>
</feature>
<dbReference type="Proteomes" id="UP000002279">
    <property type="component" value="Chromosome 1"/>
</dbReference>
<proteinExistence type="predicted"/>
<feature type="compositionally biased region" description="Basic and acidic residues" evidence="1">
    <location>
        <begin position="173"/>
        <end position="188"/>
    </location>
</feature>